<evidence type="ECO:0000259" key="1">
    <source>
        <dbReference type="PROSITE" id="PS50042"/>
    </source>
</evidence>
<gene>
    <name evidence="2" type="ORF">ACFFUQ_06255</name>
</gene>
<evidence type="ECO:0000313" key="3">
    <source>
        <dbReference type="Proteomes" id="UP001589589"/>
    </source>
</evidence>
<dbReference type="Gene3D" id="2.60.120.10">
    <property type="entry name" value="Jelly Rolls"/>
    <property type="match status" value="1"/>
</dbReference>
<organism evidence="2 3">
    <name type="scientific">Flavobacterium branchiarum</name>
    <dbReference type="NCBI Taxonomy" id="1114870"/>
    <lineage>
        <taxon>Bacteria</taxon>
        <taxon>Pseudomonadati</taxon>
        <taxon>Bacteroidota</taxon>
        <taxon>Flavobacteriia</taxon>
        <taxon>Flavobacteriales</taxon>
        <taxon>Flavobacteriaceae</taxon>
        <taxon>Flavobacterium</taxon>
    </lineage>
</organism>
<comment type="caution">
    <text evidence="2">The sequence shown here is derived from an EMBL/GenBank/DDBJ whole genome shotgun (WGS) entry which is preliminary data.</text>
</comment>
<sequence>MNPLITQFKTYGNISSEIESDFNIRVKLFQKRKGDFFLKQGQINSSLFVIEQGLIRAFFKKEDKEVNTRFGMENELIGSILPLYFNQPSFEYIQFLEDSIIYSISSDDLNDMYKTYPELNLIGRKIAEKLCEILEERIIALHTESAEQRYKALIHKSPEIVQRINLGHIASYLGITQETLSRIRSRF</sequence>
<protein>
    <submittedName>
        <fullName evidence="2">Crp/Fnr family transcriptional regulator</fullName>
    </submittedName>
</protein>
<dbReference type="PROSITE" id="PS50042">
    <property type="entry name" value="CNMP_BINDING_3"/>
    <property type="match status" value="1"/>
</dbReference>
<dbReference type="InterPro" id="IPR000595">
    <property type="entry name" value="cNMP-bd_dom"/>
</dbReference>
<feature type="domain" description="Cyclic nucleotide-binding" evidence="1">
    <location>
        <begin position="29"/>
        <end position="112"/>
    </location>
</feature>
<name>A0ABV5FJ92_9FLAO</name>
<dbReference type="CDD" id="cd00038">
    <property type="entry name" value="CAP_ED"/>
    <property type="match status" value="1"/>
</dbReference>
<keyword evidence="3" id="KW-1185">Reference proteome</keyword>
<accession>A0ABV5FJ92</accession>
<evidence type="ECO:0000313" key="2">
    <source>
        <dbReference type="EMBL" id="MFB9063619.1"/>
    </source>
</evidence>
<dbReference type="SUPFAM" id="SSF51206">
    <property type="entry name" value="cAMP-binding domain-like"/>
    <property type="match status" value="1"/>
</dbReference>
<dbReference type="Proteomes" id="UP001589589">
    <property type="component" value="Unassembled WGS sequence"/>
</dbReference>
<dbReference type="Pfam" id="PF00027">
    <property type="entry name" value="cNMP_binding"/>
    <property type="match status" value="1"/>
</dbReference>
<dbReference type="InterPro" id="IPR014710">
    <property type="entry name" value="RmlC-like_jellyroll"/>
</dbReference>
<proteinExistence type="predicted"/>
<reference evidence="2 3" key="1">
    <citation type="submission" date="2024-09" db="EMBL/GenBank/DDBJ databases">
        <authorList>
            <person name="Sun Q."/>
            <person name="Mori K."/>
        </authorList>
    </citation>
    <scope>NUCLEOTIDE SEQUENCE [LARGE SCALE GENOMIC DNA]</scope>
    <source>
        <strain evidence="2 3">CECT 7908</strain>
    </source>
</reference>
<dbReference type="EMBL" id="JBHMEX010000023">
    <property type="protein sequence ID" value="MFB9063619.1"/>
    <property type="molecule type" value="Genomic_DNA"/>
</dbReference>
<dbReference type="RefSeq" id="WP_078677550.1">
    <property type="nucleotide sequence ID" value="NZ_JAUFQQ010000005.1"/>
</dbReference>
<dbReference type="InterPro" id="IPR018490">
    <property type="entry name" value="cNMP-bd_dom_sf"/>
</dbReference>